<accession>A0ABS0F9H8</accession>
<organism evidence="3 4">
    <name type="scientific">Kaistella gelatinilytica</name>
    <dbReference type="NCBI Taxonomy" id="2787636"/>
    <lineage>
        <taxon>Bacteria</taxon>
        <taxon>Pseudomonadati</taxon>
        <taxon>Bacteroidota</taxon>
        <taxon>Flavobacteriia</taxon>
        <taxon>Flavobacteriales</taxon>
        <taxon>Weeksellaceae</taxon>
        <taxon>Chryseobacterium group</taxon>
        <taxon>Kaistella</taxon>
    </lineage>
</organism>
<gene>
    <name evidence="3" type="ORF">IV494_04035</name>
</gene>
<dbReference type="EMBL" id="JADPVI010000001">
    <property type="protein sequence ID" value="MBF8456343.1"/>
    <property type="molecule type" value="Genomic_DNA"/>
</dbReference>
<proteinExistence type="predicted"/>
<evidence type="ECO:0000313" key="4">
    <source>
        <dbReference type="Proteomes" id="UP000660070"/>
    </source>
</evidence>
<dbReference type="Pfam" id="PF13688">
    <property type="entry name" value="Reprolysin_5"/>
    <property type="match status" value="1"/>
</dbReference>
<name>A0ABS0F9H8_9FLAO</name>
<evidence type="ECO:0000256" key="1">
    <source>
        <dbReference type="ARBA" id="ARBA00022729"/>
    </source>
</evidence>
<dbReference type="NCBIfam" id="TIGR04183">
    <property type="entry name" value="Por_Secre_tail"/>
    <property type="match status" value="1"/>
</dbReference>
<comment type="caution">
    <text evidence="3">The sequence shown here is derived from an EMBL/GenBank/DDBJ whole genome shotgun (WGS) entry which is preliminary data.</text>
</comment>
<feature type="domain" description="Secretion system C-terminal sorting" evidence="2">
    <location>
        <begin position="932"/>
        <end position="997"/>
    </location>
</feature>
<dbReference type="Gene3D" id="3.40.390.10">
    <property type="entry name" value="Collagenase (Catalytic Domain)"/>
    <property type="match status" value="1"/>
</dbReference>
<dbReference type="SUPFAM" id="SSF55486">
    <property type="entry name" value="Metalloproteases ('zincins'), catalytic domain"/>
    <property type="match status" value="1"/>
</dbReference>
<dbReference type="InterPro" id="IPR026444">
    <property type="entry name" value="Secre_tail"/>
</dbReference>
<sequence length="999" mass="105842">MKQFLLLFTLCSGMLFSQQIKENDIPGKVYPVNISALESAVNLQRSSQKQIKNLSITLPNYNGEKVTYNLKENDLSGERSTDLTTFNGVSSDGSATLKLSLFSDHFVAIIKNKEGYFYVEQYKTSATNYRVYPAFADFGTNFTCDNGASADIMRELNAVKENLSSKISAPNFPYGNQIRKFRMAIATTGEFTQAFGGNQNTALAEALSMLNLINLIYESEVSISFNVISKTTDKTLIFTDPATDPFTVDPSFASAANSQAGFVTMNGNGTLPYALYDIGHTFNIITTGGAQGQAGNQPCSNTSKARACSQWNVTLPKSITANLIVHEMGHQFTAGHTFNAVGGSAGSPTFCTSGWNAAAAVEPGSGTTIMSYGNNCMIPANQTNTGNNGLNYFNAKSLDQITANLTGPGSCFVAQNTANLLPTANAGGDITIPFNTPFQLKGIASDPNDTNLSYTWEQADVASANDKGAFGNSIAGVGGYTANNSTASAPLFRSLQSNSSTERTFPSMQFILNNQNVPPTNEAEVLPAVARSMKFRFTVRDNNALSGGLDSDEMIVTVANSGPLQVTSPSAAGISIAALAATTITWNVNGTSSQKTTVNILLSTDGGNTFPYTLAANTPNDGSQSITLPNVPNTTTARIKVVAVLSPVAEFFDVSDNNFTITSTCNAYNSFISPTSAVTASVGSAASNLNMAAPSAAGNSFTIKNIDYTTATSNNIYAYSDITLTAPKLAASNYPSVTYSFKVTKTGSYVFTKSGAFLIVTIHSGTPYSLGNFVASNAYNVSGSSYSSANSTQSMILQEGITYYAVICNFSNPANNLTYTITSTGPGSLYNILSTPAGYNYTFAAILNSDSKIKAVSTTANFSSLPAGTYTVQGISYANTLNASTFVNKTLTELSATGACFAVSGNSRDLLLTVVLGTVESSTLNQNIVLAPNPVDNYLSVISKQNITGYQIFDASGRMLVSNVLKDNSINVSRLKTGTYIITLLNDKKVIHQEKIIKK</sequence>
<dbReference type="InterPro" id="IPR024079">
    <property type="entry name" value="MetalloPept_cat_dom_sf"/>
</dbReference>
<dbReference type="Pfam" id="PF18962">
    <property type="entry name" value="Por_Secre_tail"/>
    <property type="match status" value="1"/>
</dbReference>
<keyword evidence="1" id="KW-0732">Signal</keyword>
<evidence type="ECO:0000259" key="2">
    <source>
        <dbReference type="Pfam" id="PF18962"/>
    </source>
</evidence>
<protein>
    <submittedName>
        <fullName evidence="3">T9SS type A sorting domain-containing protein</fullName>
    </submittedName>
</protein>
<dbReference type="RefSeq" id="WP_196078872.1">
    <property type="nucleotide sequence ID" value="NZ_JADPVI010000001.1"/>
</dbReference>
<keyword evidence="4" id="KW-1185">Reference proteome</keyword>
<evidence type="ECO:0000313" key="3">
    <source>
        <dbReference type="EMBL" id="MBF8456343.1"/>
    </source>
</evidence>
<reference evidence="3 4" key="1">
    <citation type="submission" date="2020-11" db="EMBL/GenBank/DDBJ databases">
        <title>Kaistella gelatinilytica sp. nov., a flavobacterium isolated from Antarctic Soil.</title>
        <authorList>
            <person name="Li J."/>
        </authorList>
    </citation>
    <scope>NUCLEOTIDE SEQUENCE [LARGE SCALE GENOMIC DNA]</scope>
    <source>
        <strain evidence="3 4">G5-32</strain>
    </source>
</reference>
<dbReference type="Proteomes" id="UP000660070">
    <property type="component" value="Unassembled WGS sequence"/>
</dbReference>